<keyword evidence="1" id="KW-0472">Membrane</keyword>
<proteinExistence type="predicted"/>
<gene>
    <name evidence="2" type="ORF">DIURU_000788</name>
</gene>
<keyword evidence="1" id="KW-1133">Transmembrane helix</keyword>
<name>A0A642UYQ7_DIURU</name>
<protein>
    <submittedName>
        <fullName evidence="2">Uncharacterized protein</fullName>
    </submittedName>
</protein>
<dbReference type="GeneID" id="54779441"/>
<comment type="caution">
    <text evidence="2">The sequence shown here is derived from an EMBL/GenBank/DDBJ whole genome shotgun (WGS) entry which is preliminary data.</text>
</comment>
<keyword evidence="1" id="KW-0812">Transmembrane</keyword>
<feature type="transmembrane region" description="Helical" evidence="1">
    <location>
        <begin position="119"/>
        <end position="135"/>
    </location>
</feature>
<accession>A0A642UYQ7</accession>
<dbReference type="RefSeq" id="XP_034014455.1">
    <property type="nucleotide sequence ID" value="XM_034159074.1"/>
</dbReference>
<dbReference type="AlphaFoldDB" id="A0A642UYQ7"/>
<feature type="transmembrane region" description="Helical" evidence="1">
    <location>
        <begin position="97"/>
        <end position="113"/>
    </location>
</feature>
<dbReference type="Proteomes" id="UP000449547">
    <property type="component" value="Unassembled WGS sequence"/>
</dbReference>
<reference evidence="2 3" key="1">
    <citation type="submission" date="2019-07" db="EMBL/GenBank/DDBJ databases">
        <title>Genome assembly of two rare yeast pathogens: Diutina rugosa and Trichomonascus ciferrii.</title>
        <authorList>
            <person name="Mixao V."/>
            <person name="Saus E."/>
            <person name="Hansen A."/>
            <person name="Lass-Flor C."/>
            <person name="Gabaldon T."/>
        </authorList>
    </citation>
    <scope>NUCLEOTIDE SEQUENCE [LARGE SCALE GENOMIC DNA]</scope>
    <source>
        <strain evidence="2 3">CBS 613</strain>
    </source>
</reference>
<dbReference type="EMBL" id="SWFT01000027">
    <property type="protein sequence ID" value="KAA8907104.1"/>
    <property type="molecule type" value="Genomic_DNA"/>
</dbReference>
<keyword evidence="3" id="KW-1185">Reference proteome</keyword>
<evidence type="ECO:0000313" key="3">
    <source>
        <dbReference type="Proteomes" id="UP000449547"/>
    </source>
</evidence>
<organism evidence="2 3">
    <name type="scientific">Diutina rugosa</name>
    <name type="common">Yeast</name>
    <name type="synonym">Candida rugosa</name>
    <dbReference type="NCBI Taxonomy" id="5481"/>
    <lineage>
        <taxon>Eukaryota</taxon>
        <taxon>Fungi</taxon>
        <taxon>Dikarya</taxon>
        <taxon>Ascomycota</taxon>
        <taxon>Saccharomycotina</taxon>
        <taxon>Pichiomycetes</taxon>
        <taxon>Debaryomycetaceae</taxon>
        <taxon>Diutina</taxon>
    </lineage>
</organism>
<evidence type="ECO:0000256" key="1">
    <source>
        <dbReference type="SAM" id="Phobius"/>
    </source>
</evidence>
<sequence>MRKASSNKKRASVRFCKLLVESSVVLMAHQDYWQYRLSRHDDPLLSKSMVDMIACQLENNVKLIDDLNQGRFPSDYAVIQEMITNTVTNTAPRNPQLRIIQLLVVAAIVLFVLGYRHWFVYLALTVAVAVTTYNWRQQRHQVRQRGKVRCLLSVECVEQNAGTPGEDMVHKAWLLRRSPQYIPFRFRTIYKTTLAEALAPTSEYSKSKQKLERFYTYFY</sequence>
<evidence type="ECO:0000313" key="2">
    <source>
        <dbReference type="EMBL" id="KAA8907104.1"/>
    </source>
</evidence>
<dbReference type="VEuPathDB" id="FungiDB:DIURU_000788"/>